<evidence type="ECO:0000313" key="2">
    <source>
        <dbReference type="Proteomes" id="UP000828941"/>
    </source>
</evidence>
<protein>
    <submittedName>
        <fullName evidence="1">Uncharacterized protein</fullName>
    </submittedName>
</protein>
<name>A0ACB9NDR6_BAUVA</name>
<proteinExistence type="predicted"/>
<evidence type="ECO:0000313" key="1">
    <source>
        <dbReference type="EMBL" id="KAI4334523.1"/>
    </source>
</evidence>
<accession>A0ACB9NDR6</accession>
<gene>
    <name evidence="1" type="ORF">L6164_019206</name>
</gene>
<reference evidence="1 2" key="1">
    <citation type="journal article" date="2022" name="DNA Res.">
        <title>Chromosomal-level genome assembly of the orchid tree Bauhinia variegata (Leguminosae; Cercidoideae) supports the allotetraploid origin hypothesis of Bauhinia.</title>
        <authorList>
            <person name="Zhong Y."/>
            <person name="Chen Y."/>
            <person name="Zheng D."/>
            <person name="Pang J."/>
            <person name="Liu Y."/>
            <person name="Luo S."/>
            <person name="Meng S."/>
            <person name="Qian L."/>
            <person name="Wei D."/>
            <person name="Dai S."/>
            <person name="Zhou R."/>
        </authorList>
    </citation>
    <scope>NUCLEOTIDE SEQUENCE [LARGE SCALE GENOMIC DNA]</scope>
    <source>
        <strain evidence="1">BV-YZ2020</strain>
    </source>
</reference>
<dbReference type="Proteomes" id="UP000828941">
    <property type="component" value="Chromosome 7"/>
</dbReference>
<keyword evidence="2" id="KW-1185">Reference proteome</keyword>
<sequence>MGKHLVSSRHSTVQAHNNNPGCMWGILHILDNHHWHSVKKVFPHKKHYGGKHARYKRKTILYNHGISEDQQVGDAEAEPLLVIQHSEKASVIGKSSPTSHRKGLKTEDRSKDDNSKARTLSFHAGPETQQVNSVHHLESSDKSLPSKANASMDAMDYSRQNQTASEYALHEEKDGTTTKAALNQKPIQWSNLKRDISNKFKERSDVLEVFRLEKDLLLKIFRELEVGGKSASNTQARLTKSGSFPIASPSHIRYINTSTLKHKQTEIWAFPKGEMLPADLKSVSIGNDRGVNGAKKQKSGYSSRSSQGFYHKGWNQLVLHRFKVIKKKIKHVILEFTKNGYQSVEAIHHRDSSECKLPNNGKELPRSLKDSVIEECIESSSPNETKASDYNSNKHEVQRIRRTSSLNESLDRYTHLFEQSFGKDTKWHKSKSKSLKLTNEDKIQMCGYGPKLPRRNLSMPNVESLGFFLHEAFGYTNDSGLPGRTSVDNTNVETNNLIQRNSGNLSVNKDRPLDPITETEIQEVAESSGRDDYCRPLSGLILVRNDKGVTADHSGEILEPSVGDESFHQEKEKINVTIYPDKDVMTVIDTSCEDSATSHAEDTELMTTGSSMDESKIDLLEPVSLCNADVVATTKGASNNHSLLFEQDKENNSDFKYVKEVLEFTGFMGNEHTQMWQTVEQPLKPSLFKVLEASMPQETICSGGEVSNSCDHQLLFYLVNEVLLEIYERSSTYFPRPFSFNLSLHPMPKGHHLLKEVWARVNSYMSLKPELDQTLDDVVGRDLAKNHSWMNLQSQEEYVALELEEMIMEDLLDEVI</sequence>
<comment type="caution">
    <text evidence="1">The sequence shown here is derived from an EMBL/GenBank/DDBJ whole genome shotgun (WGS) entry which is preliminary data.</text>
</comment>
<dbReference type="EMBL" id="CM039432">
    <property type="protein sequence ID" value="KAI4334523.1"/>
    <property type="molecule type" value="Genomic_DNA"/>
</dbReference>
<organism evidence="1 2">
    <name type="scientific">Bauhinia variegata</name>
    <name type="common">Purple orchid tree</name>
    <name type="synonym">Phanera variegata</name>
    <dbReference type="NCBI Taxonomy" id="167791"/>
    <lineage>
        <taxon>Eukaryota</taxon>
        <taxon>Viridiplantae</taxon>
        <taxon>Streptophyta</taxon>
        <taxon>Embryophyta</taxon>
        <taxon>Tracheophyta</taxon>
        <taxon>Spermatophyta</taxon>
        <taxon>Magnoliopsida</taxon>
        <taxon>eudicotyledons</taxon>
        <taxon>Gunneridae</taxon>
        <taxon>Pentapetalae</taxon>
        <taxon>rosids</taxon>
        <taxon>fabids</taxon>
        <taxon>Fabales</taxon>
        <taxon>Fabaceae</taxon>
        <taxon>Cercidoideae</taxon>
        <taxon>Cercideae</taxon>
        <taxon>Bauhiniinae</taxon>
        <taxon>Bauhinia</taxon>
    </lineage>
</organism>